<dbReference type="OrthoDB" id="7989940at2"/>
<evidence type="ECO:0000256" key="1">
    <source>
        <dbReference type="SAM" id="MobiDB-lite"/>
    </source>
</evidence>
<proteinExistence type="predicted"/>
<comment type="caution">
    <text evidence="4">The sequence shown here is derived from an EMBL/GenBank/DDBJ whole genome shotgun (WGS) entry which is preliminary data.</text>
</comment>
<dbReference type="InterPro" id="IPR011670">
    <property type="entry name" value="DUF1612"/>
</dbReference>
<feature type="compositionally biased region" description="Basic and acidic residues" evidence="1">
    <location>
        <begin position="131"/>
        <end position="143"/>
    </location>
</feature>
<dbReference type="Pfam" id="PF07756">
    <property type="entry name" value="DUF1612"/>
    <property type="match status" value="1"/>
</dbReference>
<name>M5JTR5_9HYPH</name>
<dbReference type="InterPro" id="IPR048017">
    <property type="entry name" value="Y4cF-like"/>
</dbReference>
<protein>
    <submittedName>
        <fullName evidence="4">Uncharacterized protein</fullName>
    </submittedName>
</protein>
<evidence type="ECO:0000259" key="3">
    <source>
        <dbReference type="Pfam" id="PF11972"/>
    </source>
</evidence>
<evidence type="ECO:0000259" key="2">
    <source>
        <dbReference type="Pfam" id="PF07756"/>
    </source>
</evidence>
<evidence type="ECO:0000313" key="5">
    <source>
        <dbReference type="Proteomes" id="UP000011971"/>
    </source>
</evidence>
<dbReference type="NCBIfam" id="NF040876">
    <property type="entry name" value="RHE_PE00001_fam"/>
    <property type="match status" value="1"/>
</dbReference>
<feature type="domain" description="HTH DNA binding" evidence="3">
    <location>
        <begin position="320"/>
        <end position="373"/>
    </location>
</feature>
<accession>M5JTR5</accession>
<dbReference type="RefSeq" id="WP_006472551.1">
    <property type="nucleotide sequence ID" value="NZ_AOGE01000053.1"/>
</dbReference>
<reference evidence="4 5" key="1">
    <citation type="journal article" date="2013" name="Gut Pathog.">
        <title>Draft genome of Ochrobactrum intermedium strain M86 isolated from non-ulcer dyspeptic individual from India.</title>
        <authorList>
            <person name="Kulkarni G."/>
            <person name="Dhotre D."/>
            <person name="Dharne M."/>
            <person name="Shetty S."/>
            <person name="Chowdhury S."/>
            <person name="Misra V."/>
            <person name="Misra S."/>
            <person name="Patole M."/>
            <person name="Shouche Y."/>
        </authorList>
    </citation>
    <scope>NUCLEOTIDE SEQUENCE [LARGE SCALE GENOMIC DNA]</scope>
    <source>
        <strain evidence="4 5">M86</strain>
    </source>
</reference>
<feature type="region of interest" description="Disordered" evidence="1">
    <location>
        <begin position="114"/>
        <end position="143"/>
    </location>
</feature>
<feature type="domain" description="DUF1612" evidence="2">
    <location>
        <begin position="186"/>
        <end position="311"/>
    </location>
</feature>
<dbReference type="PATRIC" id="fig|1234597.4.peg.4008"/>
<dbReference type="AlphaFoldDB" id="M5JTR5"/>
<sequence>MTYEIGDLPLADLLEAIGRAEDRLARLDEAVRRSPVGPGFVERGHFFDAAASMWVSGELVHIEDLVLHDAHAGVRTPTHELTIAHAILRSRRRIAGAEPEWAVSAAGISSLAGMKTEDGDGVADGASKGGGEGDPKVEELDEGDHRDEFAAIDALLDRSQRLLDQVAHKGEPVSTKPTSLMVGELVIRDADWDERDRVGSWRELLPRVERFPPALGAVLLYDAWEVIEPMQRQNWLGGQLASAYLRARGKVTSHLPAFNVGLKTVPRERRRASARMTRLIAFLDAMSAVADIGTKEIARLALAREQMERTLRGRRSSSNLPAVIDLVLSQPMVSTEMIARAANVTPRGALNLIAELRVREMTGRGRYRAWGVI</sequence>
<dbReference type="Proteomes" id="UP000011971">
    <property type="component" value="Unassembled WGS sequence"/>
</dbReference>
<evidence type="ECO:0000313" key="4">
    <source>
        <dbReference type="EMBL" id="ELT47449.1"/>
    </source>
</evidence>
<gene>
    <name evidence="4" type="ORF">D584_19393</name>
</gene>
<dbReference type="EMBL" id="AOGE01000053">
    <property type="protein sequence ID" value="ELT47449.1"/>
    <property type="molecule type" value="Genomic_DNA"/>
</dbReference>
<organism evidence="4 5">
    <name type="scientific">Brucella intermedia M86</name>
    <dbReference type="NCBI Taxonomy" id="1234597"/>
    <lineage>
        <taxon>Bacteria</taxon>
        <taxon>Pseudomonadati</taxon>
        <taxon>Pseudomonadota</taxon>
        <taxon>Alphaproteobacteria</taxon>
        <taxon>Hyphomicrobiales</taxon>
        <taxon>Brucellaceae</taxon>
        <taxon>Brucella/Ochrobactrum group</taxon>
        <taxon>Brucella</taxon>
    </lineage>
</organism>
<dbReference type="InterPro" id="IPR021068">
    <property type="entry name" value="HTH_DNA-bd"/>
</dbReference>
<dbReference type="Pfam" id="PF11972">
    <property type="entry name" value="HTH_13"/>
    <property type="match status" value="1"/>
</dbReference>